<dbReference type="AlphaFoldDB" id="A0A916SJT3"/>
<evidence type="ECO:0000313" key="2">
    <source>
        <dbReference type="Proteomes" id="UP000646478"/>
    </source>
</evidence>
<accession>A0A916SJT3</accession>
<dbReference type="RefSeq" id="WP_188825152.1">
    <property type="nucleotide sequence ID" value="NZ_BMHH01000013.1"/>
</dbReference>
<keyword evidence="2" id="KW-1185">Reference proteome</keyword>
<name>A0A916SJT3_9HYPH</name>
<organism evidence="1 2">
    <name type="scientific">Brucella endophytica</name>
    <dbReference type="NCBI Taxonomy" id="1963359"/>
    <lineage>
        <taxon>Bacteria</taxon>
        <taxon>Pseudomonadati</taxon>
        <taxon>Pseudomonadota</taxon>
        <taxon>Alphaproteobacteria</taxon>
        <taxon>Hyphomicrobiales</taxon>
        <taxon>Brucellaceae</taxon>
        <taxon>Brucella/Ochrobactrum group</taxon>
        <taxon>Brucella</taxon>
    </lineage>
</organism>
<comment type="caution">
    <text evidence="1">The sequence shown here is derived from an EMBL/GenBank/DDBJ whole genome shotgun (WGS) entry which is preliminary data.</text>
</comment>
<sequence length="227" mass="24815">MTLPAYATLTTVLAPFGLIPRGGFVFDGDEHAPHGTRQSPAKCVVLVGHAGSSIWPHFMRWRAEEGRGQADPLDTWSKQVLGEAAEKLGARAVFPSDKPWLPFQQWAQRAEGLKPSPLGLLIHPVYGLWHAYRGALLFDEVIDFPDRPEPDHPCEWCMDKPCLSACPVDAFDGAGFAVARCRDYLVTDAGGACRTSGCLARLACPVGRDYAYDTAQQRFHMAAFMGG</sequence>
<gene>
    <name evidence="1" type="ORF">GCM10011491_31630</name>
</gene>
<dbReference type="Proteomes" id="UP000646478">
    <property type="component" value="Unassembled WGS sequence"/>
</dbReference>
<reference evidence="1" key="1">
    <citation type="journal article" date="2014" name="Int. J. Syst. Evol. Microbiol.">
        <title>Complete genome sequence of Corynebacterium casei LMG S-19264T (=DSM 44701T), isolated from a smear-ripened cheese.</title>
        <authorList>
            <consortium name="US DOE Joint Genome Institute (JGI-PGF)"/>
            <person name="Walter F."/>
            <person name="Albersmeier A."/>
            <person name="Kalinowski J."/>
            <person name="Ruckert C."/>
        </authorList>
    </citation>
    <scope>NUCLEOTIDE SEQUENCE</scope>
    <source>
        <strain evidence="1">CGMCC 1.15082</strain>
    </source>
</reference>
<dbReference type="EMBL" id="BMHH01000013">
    <property type="protein sequence ID" value="GGB01158.1"/>
    <property type="molecule type" value="Genomic_DNA"/>
</dbReference>
<protein>
    <submittedName>
        <fullName evidence="1">Ferredoxin</fullName>
    </submittedName>
</protein>
<proteinExistence type="predicted"/>
<reference evidence="1" key="2">
    <citation type="submission" date="2020-09" db="EMBL/GenBank/DDBJ databases">
        <authorList>
            <person name="Sun Q."/>
            <person name="Zhou Y."/>
        </authorList>
    </citation>
    <scope>NUCLEOTIDE SEQUENCE</scope>
    <source>
        <strain evidence="1">CGMCC 1.15082</strain>
    </source>
</reference>
<evidence type="ECO:0000313" key="1">
    <source>
        <dbReference type="EMBL" id="GGB01158.1"/>
    </source>
</evidence>